<name>A0A6G0P878_9STRA</name>
<protein>
    <submittedName>
        <fullName evidence="1">Uncharacterized protein</fullName>
    </submittedName>
</protein>
<evidence type="ECO:0000313" key="2">
    <source>
        <dbReference type="Proteomes" id="UP000476176"/>
    </source>
</evidence>
<reference evidence="1 2" key="1">
    <citation type="submission" date="2018-09" db="EMBL/GenBank/DDBJ databases">
        <title>Genomic investigation of the strawberry pathogen Phytophthora fragariae indicates pathogenicity is determined by transcriptional variation in three key races.</title>
        <authorList>
            <person name="Adams T.M."/>
            <person name="Armitage A.D."/>
            <person name="Sobczyk M.K."/>
            <person name="Bates H.J."/>
            <person name="Dunwell J.M."/>
            <person name="Nellist C.F."/>
            <person name="Harrison R.J."/>
        </authorList>
    </citation>
    <scope>NUCLEOTIDE SEQUENCE [LARGE SCALE GENOMIC DNA]</scope>
    <source>
        <strain evidence="1 2">BC-23</strain>
    </source>
</reference>
<dbReference type="Proteomes" id="UP000476176">
    <property type="component" value="Unassembled WGS sequence"/>
</dbReference>
<dbReference type="AlphaFoldDB" id="A0A6G0P878"/>
<sequence length="186" mass="20207">MSEQHYSSVGWRKLPLAPPPCSIPVYWGAQPPVYVTSSAPSTWRAGLAPAEFSLWVRKPPSEYHRVETIYDVLLPWLAGDKLLPLASAATEQRAPTDWTTEALGGVHTAQRSQLGFCKSVVEAVRLWRSAVAGAAAGASRFCSRWSSPVRWAARGGSGACGCIRDGMQLKASRPWGVCAPIRFGQR</sequence>
<proteinExistence type="predicted"/>
<accession>A0A6G0P878</accession>
<organism evidence="1 2">
    <name type="scientific">Phytophthora fragariae</name>
    <dbReference type="NCBI Taxonomy" id="53985"/>
    <lineage>
        <taxon>Eukaryota</taxon>
        <taxon>Sar</taxon>
        <taxon>Stramenopiles</taxon>
        <taxon>Oomycota</taxon>
        <taxon>Peronosporomycetes</taxon>
        <taxon>Peronosporales</taxon>
        <taxon>Peronosporaceae</taxon>
        <taxon>Phytophthora</taxon>
    </lineage>
</organism>
<evidence type="ECO:0000313" key="1">
    <source>
        <dbReference type="EMBL" id="KAE9239431.1"/>
    </source>
</evidence>
<gene>
    <name evidence="1" type="ORF">PF004_g7949</name>
</gene>
<comment type="caution">
    <text evidence="1">The sequence shown here is derived from an EMBL/GenBank/DDBJ whole genome shotgun (WGS) entry which is preliminary data.</text>
</comment>
<dbReference type="EMBL" id="QXGC01000358">
    <property type="protein sequence ID" value="KAE9239431.1"/>
    <property type="molecule type" value="Genomic_DNA"/>
</dbReference>